<evidence type="ECO:0000313" key="1">
    <source>
        <dbReference type="EMBL" id="GMS98045.1"/>
    </source>
</evidence>
<feature type="non-terminal residue" evidence="1">
    <location>
        <position position="1"/>
    </location>
</feature>
<name>A0AAV5TU67_9BILA</name>
<dbReference type="EMBL" id="BTSX01000005">
    <property type="protein sequence ID" value="GMS98045.1"/>
    <property type="molecule type" value="Genomic_DNA"/>
</dbReference>
<dbReference type="AlphaFoldDB" id="A0AAV5TU67"/>
<dbReference type="Proteomes" id="UP001432027">
    <property type="component" value="Unassembled WGS sequence"/>
</dbReference>
<gene>
    <name evidence="1" type="ORF">PENTCL1PPCAC_20220</name>
</gene>
<comment type="caution">
    <text evidence="1">The sequence shown here is derived from an EMBL/GenBank/DDBJ whole genome shotgun (WGS) entry which is preliminary data.</text>
</comment>
<keyword evidence="2" id="KW-1185">Reference proteome</keyword>
<accession>A0AAV5TU67</accession>
<organism evidence="1 2">
    <name type="scientific">Pristionchus entomophagus</name>
    <dbReference type="NCBI Taxonomy" id="358040"/>
    <lineage>
        <taxon>Eukaryota</taxon>
        <taxon>Metazoa</taxon>
        <taxon>Ecdysozoa</taxon>
        <taxon>Nematoda</taxon>
        <taxon>Chromadorea</taxon>
        <taxon>Rhabditida</taxon>
        <taxon>Rhabditina</taxon>
        <taxon>Diplogasteromorpha</taxon>
        <taxon>Diplogasteroidea</taxon>
        <taxon>Neodiplogasteridae</taxon>
        <taxon>Pristionchus</taxon>
    </lineage>
</organism>
<protein>
    <submittedName>
        <fullName evidence="1">Uncharacterized protein</fullName>
    </submittedName>
</protein>
<reference evidence="1" key="1">
    <citation type="submission" date="2023-10" db="EMBL/GenBank/DDBJ databases">
        <title>Genome assembly of Pristionchus species.</title>
        <authorList>
            <person name="Yoshida K."/>
            <person name="Sommer R.J."/>
        </authorList>
    </citation>
    <scope>NUCLEOTIDE SEQUENCE</scope>
    <source>
        <strain evidence="1">RS0144</strain>
    </source>
</reference>
<sequence>YYHFCARVRDTVLSDMYNSFSPLTNFPFPLAPSNDFCGRSPMNIISHNIFSSSTTISLLI</sequence>
<evidence type="ECO:0000313" key="2">
    <source>
        <dbReference type="Proteomes" id="UP001432027"/>
    </source>
</evidence>
<proteinExistence type="predicted"/>